<dbReference type="GO" id="GO:0006446">
    <property type="term" value="P:regulation of translational initiation"/>
    <property type="evidence" value="ECO:0007669"/>
    <property type="project" value="TreeGrafter"/>
</dbReference>
<dbReference type="Pfam" id="PF09186">
    <property type="entry name" value="DUF1949"/>
    <property type="match status" value="1"/>
</dbReference>
<proteinExistence type="inferred from homology"/>
<keyword evidence="5" id="KW-1185">Reference proteome</keyword>
<dbReference type="OrthoDB" id="9813771at2"/>
<evidence type="ECO:0000313" key="5">
    <source>
        <dbReference type="Proteomes" id="UP000286208"/>
    </source>
</evidence>
<dbReference type="AlphaFoldDB" id="A0A3S3ECE3"/>
<dbReference type="InterPro" id="IPR023582">
    <property type="entry name" value="Impact"/>
</dbReference>
<dbReference type="EMBL" id="RKLP01000002">
    <property type="protein sequence ID" value="RVW10708.1"/>
    <property type="molecule type" value="Genomic_DNA"/>
</dbReference>
<reference evidence="4 5" key="1">
    <citation type="submission" date="2018-11" db="EMBL/GenBank/DDBJ databases">
        <title>Rhodococcus spongicola sp. nov. and Rhodococcus xishaensis sp. nov. from marine sponges.</title>
        <authorList>
            <person name="Li L."/>
            <person name="Lin H.W."/>
        </authorList>
    </citation>
    <scope>NUCLEOTIDE SEQUENCE [LARGE SCALE GENOMIC DNA]</scope>
    <source>
        <strain evidence="4 5">CCTCC AB2014297</strain>
    </source>
</reference>
<evidence type="ECO:0000259" key="3">
    <source>
        <dbReference type="Pfam" id="PF09186"/>
    </source>
</evidence>
<organism evidence="4 5">
    <name type="scientific">Prescottella agglutinans</name>
    <dbReference type="NCBI Taxonomy" id="1644129"/>
    <lineage>
        <taxon>Bacteria</taxon>
        <taxon>Bacillati</taxon>
        <taxon>Actinomycetota</taxon>
        <taxon>Actinomycetes</taxon>
        <taxon>Mycobacteriales</taxon>
        <taxon>Nocardiaceae</taxon>
        <taxon>Prescottella</taxon>
    </lineage>
</organism>
<evidence type="ECO:0000259" key="2">
    <source>
        <dbReference type="Pfam" id="PF01205"/>
    </source>
</evidence>
<dbReference type="InterPro" id="IPR015269">
    <property type="entry name" value="UPF0029_Impact_C"/>
</dbReference>
<comment type="caution">
    <text evidence="4">The sequence shown here is derived from an EMBL/GenBank/DDBJ whole genome shotgun (WGS) entry which is preliminary data.</text>
</comment>
<dbReference type="PANTHER" id="PTHR16301:SF20">
    <property type="entry name" value="IMPACT FAMILY MEMBER YIGZ"/>
    <property type="match status" value="1"/>
</dbReference>
<dbReference type="Pfam" id="PF01205">
    <property type="entry name" value="Impact_N"/>
    <property type="match status" value="1"/>
</dbReference>
<dbReference type="InterPro" id="IPR036956">
    <property type="entry name" value="Impact_N_sf"/>
</dbReference>
<evidence type="ECO:0000256" key="1">
    <source>
        <dbReference type="ARBA" id="ARBA00007665"/>
    </source>
</evidence>
<dbReference type="PROSITE" id="PS00910">
    <property type="entry name" value="UPF0029"/>
    <property type="match status" value="1"/>
</dbReference>
<accession>A0A3S3ECE3</accession>
<dbReference type="RefSeq" id="WP_127915148.1">
    <property type="nucleotide sequence ID" value="NZ_RKLP01000002.1"/>
</dbReference>
<dbReference type="SUPFAM" id="SSF54211">
    <property type="entry name" value="Ribosomal protein S5 domain 2-like"/>
    <property type="match status" value="1"/>
</dbReference>
<dbReference type="PANTHER" id="PTHR16301">
    <property type="entry name" value="IMPACT-RELATED"/>
    <property type="match status" value="1"/>
</dbReference>
<sequence>MSFTLPAGSDVVVETEVKHSRFIAALRRVDDPVGAQEFVDEQRRLYPDARHHCWAYVTGNEPSERAERSGDDGEPGGTAGVPMLQVLRARDLVDVAAVVTRYFGGIKLGAGGLVRAYSGAVAVAVDAAAATGTGLLSRERLDLLSLDVGHDTAGRIEAELRGRGIPVVDTDYGAEVTFTLATKNPAQLAAIVAELTSGAGELEPAGVRWVDV</sequence>
<gene>
    <name evidence="4" type="ORF">EGT67_06055</name>
</gene>
<dbReference type="Gene3D" id="3.30.230.30">
    <property type="entry name" value="Impact, N-terminal domain"/>
    <property type="match status" value="1"/>
</dbReference>
<name>A0A3S3ECE3_9NOCA</name>
<comment type="similarity">
    <text evidence="1">Belongs to the IMPACT family.</text>
</comment>
<dbReference type="InterPro" id="IPR001498">
    <property type="entry name" value="Impact_N"/>
</dbReference>
<feature type="domain" description="UPF0029" evidence="3">
    <location>
        <begin position="147"/>
        <end position="198"/>
    </location>
</feature>
<dbReference type="InterPro" id="IPR020569">
    <property type="entry name" value="UPF0029_Impact_CS"/>
</dbReference>
<protein>
    <submittedName>
        <fullName evidence="4">DUF1949 domain-containing protein</fullName>
    </submittedName>
</protein>
<evidence type="ECO:0000313" key="4">
    <source>
        <dbReference type="EMBL" id="RVW10708.1"/>
    </source>
</evidence>
<dbReference type="Proteomes" id="UP000286208">
    <property type="component" value="Unassembled WGS sequence"/>
</dbReference>
<dbReference type="InterPro" id="IPR020568">
    <property type="entry name" value="Ribosomal_Su5_D2-typ_SF"/>
</dbReference>
<dbReference type="GO" id="GO:0005737">
    <property type="term" value="C:cytoplasm"/>
    <property type="evidence" value="ECO:0007669"/>
    <property type="project" value="TreeGrafter"/>
</dbReference>
<feature type="domain" description="Impact N-terminal" evidence="2">
    <location>
        <begin position="18"/>
        <end position="124"/>
    </location>
</feature>